<dbReference type="GO" id="GO:0042594">
    <property type="term" value="P:response to starvation"/>
    <property type="evidence" value="ECO:0007669"/>
    <property type="project" value="TreeGrafter"/>
</dbReference>
<keyword evidence="4 5" id="KW-0067">ATP-binding</keyword>
<dbReference type="SMART" id="SM00220">
    <property type="entry name" value="S_TKc"/>
    <property type="match status" value="1"/>
</dbReference>
<dbReference type="AlphaFoldDB" id="A0AAF3ERQ7"/>
<dbReference type="GO" id="GO:0005776">
    <property type="term" value="C:autophagosome"/>
    <property type="evidence" value="ECO:0007669"/>
    <property type="project" value="TreeGrafter"/>
</dbReference>
<dbReference type="GO" id="GO:0010508">
    <property type="term" value="P:positive regulation of autophagy"/>
    <property type="evidence" value="ECO:0007669"/>
    <property type="project" value="TreeGrafter"/>
</dbReference>
<feature type="domain" description="Protein kinase" evidence="6">
    <location>
        <begin position="9"/>
        <end position="275"/>
    </location>
</feature>
<dbReference type="InterPro" id="IPR008271">
    <property type="entry name" value="Ser/Thr_kinase_AS"/>
</dbReference>
<evidence type="ECO:0000313" key="8">
    <source>
        <dbReference type="WBParaSite" id="MBELARI_LOCUS16796"/>
    </source>
</evidence>
<dbReference type="GO" id="GO:0004674">
    <property type="term" value="F:protein serine/threonine kinase activity"/>
    <property type="evidence" value="ECO:0007669"/>
    <property type="project" value="InterPro"/>
</dbReference>
<keyword evidence="1" id="KW-0808">Transferase</keyword>
<dbReference type="Gene3D" id="1.10.510.10">
    <property type="entry name" value="Transferase(Phosphotransferase) domain 1"/>
    <property type="match status" value="1"/>
</dbReference>
<dbReference type="Gene3D" id="3.30.200.20">
    <property type="entry name" value="Phosphorylase Kinase, domain 1"/>
    <property type="match status" value="1"/>
</dbReference>
<dbReference type="Proteomes" id="UP000887575">
    <property type="component" value="Unassembled WGS sequence"/>
</dbReference>
<dbReference type="InterPro" id="IPR045269">
    <property type="entry name" value="Atg1-like"/>
</dbReference>
<dbReference type="InterPro" id="IPR017441">
    <property type="entry name" value="Protein_kinase_ATP_BS"/>
</dbReference>
<dbReference type="PROSITE" id="PS00108">
    <property type="entry name" value="PROTEIN_KINASE_ST"/>
    <property type="match status" value="1"/>
</dbReference>
<name>A0AAF3ERQ7_9BILA</name>
<dbReference type="SUPFAM" id="SSF56112">
    <property type="entry name" value="Protein kinase-like (PK-like)"/>
    <property type="match status" value="1"/>
</dbReference>
<dbReference type="GO" id="GO:0000045">
    <property type="term" value="P:autophagosome assembly"/>
    <property type="evidence" value="ECO:0007669"/>
    <property type="project" value="TreeGrafter"/>
</dbReference>
<evidence type="ECO:0000256" key="5">
    <source>
        <dbReference type="PROSITE-ProRule" id="PRU10141"/>
    </source>
</evidence>
<dbReference type="GO" id="GO:0034045">
    <property type="term" value="C:phagophore assembly site membrane"/>
    <property type="evidence" value="ECO:0007669"/>
    <property type="project" value="TreeGrafter"/>
</dbReference>
<evidence type="ECO:0000256" key="1">
    <source>
        <dbReference type="ARBA" id="ARBA00022679"/>
    </source>
</evidence>
<dbReference type="GO" id="GO:0000422">
    <property type="term" value="P:autophagy of mitochondrion"/>
    <property type="evidence" value="ECO:0007669"/>
    <property type="project" value="TreeGrafter"/>
</dbReference>
<organism evidence="7 8">
    <name type="scientific">Mesorhabditis belari</name>
    <dbReference type="NCBI Taxonomy" id="2138241"/>
    <lineage>
        <taxon>Eukaryota</taxon>
        <taxon>Metazoa</taxon>
        <taxon>Ecdysozoa</taxon>
        <taxon>Nematoda</taxon>
        <taxon>Chromadorea</taxon>
        <taxon>Rhabditida</taxon>
        <taxon>Rhabditina</taxon>
        <taxon>Rhabditomorpha</taxon>
        <taxon>Rhabditoidea</taxon>
        <taxon>Rhabditidae</taxon>
        <taxon>Mesorhabditinae</taxon>
        <taxon>Mesorhabditis</taxon>
    </lineage>
</organism>
<proteinExistence type="predicted"/>
<feature type="binding site" evidence="5">
    <location>
        <position position="39"/>
    </location>
    <ligand>
        <name>ATP</name>
        <dbReference type="ChEBI" id="CHEBI:30616"/>
    </ligand>
</feature>
<reference evidence="8" key="1">
    <citation type="submission" date="2024-02" db="UniProtKB">
        <authorList>
            <consortium name="WormBaseParasite"/>
        </authorList>
    </citation>
    <scope>IDENTIFICATION</scope>
</reference>
<dbReference type="GO" id="GO:0005829">
    <property type="term" value="C:cytosol"/>
    <property type="evidence" value="ECO:0007669"/>
    <property type="project" value="TreeGrafter"/>
</dbReference>
<dbReference type="PANTHER" id="PTHR24348:SF22">
    <property type="entry name" value="NON-SPECIFIC SERINE_THREONINE PROTEIN KINASE"/>
    <property type="match status" value="1"/>
</dbReference>
<dbReference type="InterPro" id="IPR011009">
    <property type="entry name" value="Kinase-like_dom_sf"/>
</dbReference>
<protein>
    <recommendedName>
        <fullName evidence="6">Protein kinase domain-containing protein</fullName>
    </recommendedName>
</protein>
<keyword evidence="3" id="KW-0418">Kinase</keyword>
<dbReference type="GO" id="GO:0034727">
    <property type="term" value="P:piecemeal microautophagy of the nucleus"/>
    <property type="evidence" value="ECO:0007669"/>
    <property type="project" value="TreeGrafter"/>
</dbReference>
<dbReference type="PANTHER" id="PTHR24348">
    <property type="entry name" value="SERINE/THREONINE-PROTEIN KINASE UNC-51-RELATED"/>
    <property type="match status" value="1"/>
</dbReference>
<dbReference type="GO" id="GO:0061709">
    <property type="term" value="P:reticulophagy"/>
    <property type="evidence" value="ECO:0007669"/>
    <property type="project" value="TreeGrafter"/>
</dbReference>
<dbReference type="Pfam" id="PF00069">
    <property type="entry name" value="Pkinase"/>
    <property type="match status" value="1"/>
</dbReference>
<dbReference type="GO" id="GO:0005524">
    <property type="term" value="F:ATP binding"/>
    <property type="evidence" value="ECO:0007669"/>
    <property type="project" value="UniProtKB-UniRule"/>
</dbReference>
<dbReference type="GO" id="GO:0048675">
    <property type="term" value="P:axon extension"/>
    <property type="evidence" value="ECO:0007669"/>
    <property type="project" value="TreeGrafter"/>
</dbReference>
<dbReference type="PROSITE" id="PS00107">
    <property type="entry name" value="PROTEIN_KINASE_ATP"/>
    <property type="match status" value="1"/>
</dbReference>
<evidence type="ECO:0000256" key="4">
    <source>
        <dbReference type="ARBA" id="ARBA00022840"/>
    </source>
</evidence>
<evidence type="ECO:0000256" key="2">
    <source>
        <dbReference type="ARBA" id="ARBA00022741"/>
    </source>
</evidence>
<evidence type="ECO:0000259" key="6">
    <source>
        <dbReference type="PROSITE" id="PS50011"/>
    </source>
</evidence>
<evidence type="ECO:0000256" key="3">
    <source>
        <dbReference type="ARBA" id="ARBA00022777"/>
    </source>
</evidence>
<dbReference type="InterPro" id="IPR000719">
    <property type="entry name" value="Prot_kinase_dom"/>
</dbReference>
<sequence>MELLNDFEYDKKDLLGHGSFAMVYKGRYKAKPDHPVAVKVFQKKNLGRIKDLLVKEIKIMKELSEIKHENLVSLLKCIESPTQILLVIEFCDHGDLADYLQKKGTLREVEVQKLAKQIGNALHSMHQRGIMHRDLKPHNILLTNSKAIVKPQFNDLTVKLADFGFARFLSDGLMAVTYCGSPIYMAPEVIMGNPYDSKADLWSLGVILFQAFIGKLPFTAKTPLELQKFYKTQPILCPFFTDSCPLSLKDLLTKLLTKDPETRMDFEGFFENEFLRVEKFSKGSDHFGTPKSRPSTSREIEMAKEPFLTSFHIVDPPTTSKVTLNVRTTKNLVKQLPPFLMRMSKKDDFVFVETPDSYQKILFQKFSTTDSKSSTILPVPHQKRAFDEIERRRLKAQGKSSPAISSNADKLFERLTLPRKFHSIALSTSIPNDEKRSPQPLNTDFLLPNEHHEALEKLQFLFAIVEIVDDIVESKDSALSSFGVDKFNNQIDCKVDQKEKRLILSLWSLKQLSAGFQYAQSKTSSGTLHPTPATQQVLNDLNHRYRSNLNKVKELISMGFSQKYTESSETILYKTSIELIKSATSDDIFENRQLAEQKYRRASLLLHFLCESNPNTVLFHFRDLLEKRLYKTH</sequence>
<keyword evidence="2 5" id="KW-0547">Nucleotide-binding</keyword>
<dbReference type="WBParaSite" id="MBELARI_LOCUS16796">
    <property type="protein sequence ID" value="MBELARI_LOCUS16796"/>
    <property type="gene ID" value="MBELARI_LOCUS16796"/>
</dbReference>
<keyword evidence="7" id="KW-1185">Reference proteome</keyword>
<accession>A0AAF3ERQ7</accession>
<dbReference type="PROSITE" id="PS50011">
    <property type="entry name" value="PROTEIN_KINASE_DOM"/>
    <property type="match status" value="1"/>
</dbReference>
<evidence type="ECO:0000313" key="7">
    <source>
        <dbReference type="Proteomes" id="UP000887575"/>
    </source>
</evidence>